<dbReference type="Gene3D" id="2.60.40.2030">
    <property type="match status" value="2"/>
</dbReference>
<dbReference type="PROSITE" id="PS00659">
    <property type="entry name" value="GLYCOSYL_HYDROL_F5"/>
    <property type="match status" value="1"/>
</dbReference>
<evidence type="ECO:0000256" key="5">
    <source>
        <dbReference type="ARBA" id="ARBA00022801"/>
    </source>
</evidence>
<keyword evidence="7" id="KW-0136">Cellulose degradation</keyword>
<dbReference type="InterPro" id="IPR001547">
    <property type="entry name" value="Glyco_hydro_5"/>
</dbReference>
<dbReference type="InterPro" id="IPR012291">
    <property type="entry name" value="CBM2_carb-bd_dom_sf"/>
</dbReference>
<keyword evidence="5" id="KW-0378">Hydrolase</keyword>
<evidence type="ECO:0000256" key="2">
    <source>
        <dbReference type="ARBA" id="ARBA00012601"/>
    </source>
</evidence>
<evidence type="ECO:0000256" key="4">
    <source>
        <dbReference type="ARBA" id="ARBA00022737"/>
    </source>
</evidence>
<keyword evidence="3" id="KW-0732">Signal</keyword>
<dbReference type="Gene3D" id="3.20.20.80">
    <property type="entry name" value="Glycosidases"/>
    <property type="match status" value="1"/>
</dbReference>
<dbReference type="Pfam" id="PF00150">
    <property type="entry name" value="Cellulase"/>
    <property type="match status" value="1"/>
</dbReference>
<dbReference type="EMBL" id="JALBUU010000004">
    <property type="protein sequence ID" value="MCI0754186.1"/>
    <property type="molecule type" value="Genomic_DNA"/>
</dbReference>
<feature type="compositionally biased region" description="Low complexity" evidence="11">
    <location>
        <begin position="91"/>
        <end position="100"/>
    </location>
</feature>
<dbReference type="InterPro" id="IPR017853">
    <property type="entry name" value="GH"/>
</dbReference>
<dbReference type="PANTHER" id="PTHR35923">
    <property type="entry name" value="MAJOR EXTRACELLULAR ENDOGLUCANASE"/>
    <property type="match status" value="1"/>
</dbReference>
<evidence type="ECO:0000313" key="13">
    <source>
        <dbReference type="EMBL" id="MCI0754186.1"/>
    </source>
</evidence>
<feature type="domain" description="CBM2" evidence="12">
    <location>
        <begin position="728"/>
        <end position="831"/>
    </location>
</feature>
<dbReference type="Gene3D" id="2.60.40.290">
    <property type="match status" value="2"/>
</dbReference>
<comment type="catalytic activity">
    <reaction evidence="1">
        <text>Endohydrolysis of (1-&gt;4)-beta-D-glucosidic linkages in cellulose, lichenin and cereal beta-D-glucans.</text>
        <dbReference type="EC" id="3.2.1.4"/>
    </reaction>
</comment>
<dbReference type="InterPro" id="IPR001919">
    <property type="entry name" value="CBD2"/>
</dbReference>
<organism evidence="13 14">
    <name type="scientific">Teichococcus vastitatis</name>
    <dbReference type="NCBI Taxonomy" id="2307076"/>
    <lineage>
        <taxon>Bacteria</taxon>
        <taxon>Pseudomonadati</taxon>
        <taxon>Pseudomonadota</taxon>
        <taxon>Alphaproteobacteria</taxon>
        <taxon>Acetobacterales</taxon>
        <taxon>Roseomonadaceae</taxon>
        <taxon>Roseomonas</taxon>
    </lineage>
</organism>
<proteinExistence type="predicted"/>
<dbReference type="RefSeq" id="WP_241792902.1">
    <property type="nucleotide sequence ID" value="NZ_JALBUU010000004.1"/>
</dbReference>
<evidence type="ECO:0000256" key="7">
    <source>
        <dbReference type="ARBA" id="ARBA00023001"/>
    </source>
</evidence>
<evidence type="ECO:0000313" key="14">
    <source>
        <dbReference type="Proteomes" id="UP001201985"/>
    </source>
</evidence>
<dbReference type="InterPro" id="IPR038081">
    <property type="entry name" value="CalX-like_sf"/>
</dbReference>
<dbReference type="SUPFAM" id="SSF51445">
    <property type="entry name" value="(Trans)glycosidases"/>
    <property type="match status" value="1"/>
</dbReference>
<dbReference type="PROSITE" id="PS51173">
    <property type="entry name" value="CBM2"/>
    <property type="match status" value="2"/>
</dbReference>
<dbReference type="InterPro" id="IPR003644">
    <property type="entry name" value="Calx_beta"/>
</dbReference>
<keyword evidence="6" id="KW-0106">Calcium</keyword>
<keyword evidence="4" id="KW-0677">Repeat</keyword>
<dbReference type="InterPro" id="IPR008965">
    <property type="entry name" value="CBM2/CBM3_carb-bd_dom_sf"/>
</dbReference>
<evidence type="ECO:0000259" key="12">
    <source>
        <dbReference type="PROSITE" id="PS51173"/>
    </source>
</evidence>
<feature type="domain" description="CBM2" evidence="12">
    <location>
        <begin position="1"/>
        <end position="101"/>
    </location>
</feature>
<evidence type="ECO:0000256" key="6">
    <source>
        <dbReference type="ARBA" id="ARBA00022837"/>
    </source>
</evidence>
<evidence type="ECO:0000256" key="3">
    <source>
        <dbReference type="ARBA" id="ARBA00022729"/>
    </source>
</evidence>
<keyword evidence="8" id="KW-0119">Carbohydrate metabolism</keyword>
<dbReference type="SUPFAM" id="SSF141072">
    <property type="entry name" value="CalX-like"/>
    <property type="match status" value="2"/>
</dbReference>
<accession>A0ABS9W4H1</accession>
<dbReference type="Pfam" id="PF00553">
    <property type="entry name" value="CBM_2"/>
    <property type="match status" value="2"/>
</dbReference>
<feature type="region of interest" description="Disordered" evidence="11">
    <location>
        <begin position="91"/>
        <end position="119"/>
    </location>
</feature>
<keyword evidence="14" id="KW-1185">Reference proteome</keyword>
<evidence type="ECO:0000256" key="11">
    <source>
        <dbReference type="SAM" id="MobiDB-lite"/>
    </source>
</evidence>
<dbReference type="PANTHER" id="PTHR35923:SF2">
    <property type="entry name" value="ENDOGLUCANASE"/>
    <property type="match status" value="1"/>
</dbReference>
<keyword evidence="10" id="KW-0624">Polysaccharide degradation</keyword>
<evidence type="ECO:0000256" key="9">
    <source>
        <dbReference type="ARBA" id="ARBA00023295"/>
    </source>
</evidence>
<gene>
    <name evidence="13" type="ORF">MON41_10500</name>
</gene>
<reference evidence="13 14" key="1">
    <citation type="submission" date="2022-03" db="EMBL/GenBank/DDBJ databases">
        <title>Complete genome analysis of Roseomonas KG 17.1 : a prolific producer of plant growth promoters.</title>
        <authorList>
            <person name="Saadouli I."/>
            <person name="Najjari A."/>
            <person name="Mosbah A."/>
            <person name="Ouzari H.I."/>
        </authorList>
    </citation>
    <scope>NUCLEOTIDE SEQUENCE [LARGE SCALE GENOMIC DNA]</scope>
    <source>
        <strain evidence="13 14">KG17-1</strain>
    </source>
</reference>
<dbReference type="Proteomes" id="UP001201985">
    <property type="component" value="Unassembled WGS sequence"/>
</dbReference>
<protein>
    <recommendedName>
        <fullName evidence="2">cellulase</fullName>
        <ecNumber evidence="2">3.2.1.4</ecNumber>
    </recommendedName>
</protein>
<evidence type="ECO:0000256" key="1">
    <source>
        <dbReference type="ARBA" id="ARBA00000966"/>
    </source>
</evidence>
<dbReference type="SMART" id="SM00637">
    <property type="entry name" value="CBD_II"/>
    <property type="match status" value="2"/>
</dbReference>
<dbReference type="InterPro" id="IPR018087">
    <property type="entry name" value="Glyco_hydro_5_CS"/>
</dbReference>
<dbReference type="SMART" id="SM00237">
    <property type="entry name" value="Calx_beta"/>
    <property type="match status" value="2"/>
</dbReference>
<dbReference type="Pfam" id="PF03160">
    <property type="entry name" value="Calx-beta"/>
    <property type="match status" value="2"/>
</dbReference>
<evidence type="ECO:0000256" key="10">
    <source>
        <dbReference type="ARBA" id="ARBA00023326"/>
    </source>
</evidence>
<dbReference type="EC" id="3.2.1.4" evidence="2"/>
<comment type="caution">
    <text evidence="13">The sequence shown here is derived from an EMBL/GenBank/DDBJ whole genome shotgun (WGS) entry which is preliminary data.</text>
</comment>
<keyword evidence="9" id="KW-0326">Glycosidase</keyword>
<feature type="compositionally biased region" description="Pro residues" evidence="11">
    <location>
        <begin position="102"/>
        <end position="112"/>
    </location>
</feature>
<evidence type="ECO:0000256" key="8">
    <source>
        <dbReference type="ARBA" id="ARBA00023277"/>
    </source>
</evidence>
<name>A0ABS9W4H1_9PROT</name>
<sequence length="831" mass="85893">MPATLTYAVPQSWGGGFLGDLTLNGGDAGLNGWMVAFDAGFAITNIWGAEIVSHVGTHYVLRNLGWNAVVPPGGSFSFGFQGSGDSAASGLALNGAAQGGTTPPPEPEPPPAIGVSAGSAAEAEGPLHFTISFDKPSAIPVTVSYATADGTALAGLDYRTAGGSLTFAPGETRKTVSVTLLNDAAHEGTESLSLLLANPSGATLAGGGVATGTIRDDDPPPAPLPVLSVSDAAGLEGTPDAASDGVAAGFFSTRGNQIVDAAGQAVKIAGVNWFGLESSNLAPHGLWARGYKEMMDQMKAEGFNAIRLPFSSELLHTTQVPNGIDFSKNPELAGLSGLEVMDRIIDYAGEIGLRIILDHHRGSAGAGASDNGLWYGGGHSEAQWIADWAMLAARYAGDATVIGADLHNEPYNGSWGDNSATDWAAAAERAGNAALSANPDWLIFVEGIGTYQGNSYWWGGNLMGVRDRPVQLDVANKLVYSAHDYPNSIYGQSWFSGGGWEGQLTAKFDQMWGYIYKEGIAPVFLGEFGSKLSDPKDLVWLEKLTAYLSGDLDADGAHDIPAGAEGVSWTWWSWNPNSGDTGGILADDWSTVIGAKTAWLDPLMFDLDGEPAGGGSAGPGGQALHFAVQLSAAASRDVWVDFATIAGSADASDFTPVAGTLHFAPGETSKTVAVALTADVRVEPDEQFTLQLSNLRGAAPAQLAGAGTIRNDDAAAPPLVEAPPVVVPPEPPAPSGLDGRYSVANAWGGGFQGSVAVQNHGPVPVNGWSLRLDMPFEITQIWNAEIVSHDAAGYLIRNLAWNGTLADEQSASFGFIGTGSGSAAQVDLVFG</sequence>
<dbReference type="SUPFAM" id="SSF49384">
    <property type="entry name" value="Carbohydrate-binding domain"/>
    <property type="match status" value="2"/>
</dbReference>